<keyword evidence="3" id="KW-1185">Reference proteome</keyword>
<dbReference type="EMBL" id="KN847554">
    <property type="protein sequence ID" value="KIW01537.1"/>
    <property type="molecule type" value="Genomic_DNA"/>
</dbReference>
<dbReference type="AlphaFoldDB" id="A0A0D1YL65"/>
<gene>
    <name evidence="2" type="ORF">PV09_07015</name>
</gene>
<proteinExistence type="predicted"/>
<organism evidence="2 3">
    <name type="scientific">Verruconis gallopava</name>
    <dbReference type="NCBI Taxonomy" id="253628"/>
    <lineage>
        <taxon>Eukaryota</taxon>
        <taxon>Fungi</taxon>
        <taxon>Dikarya</taxon>
        <taxon>Ascomycota</taxon>
        <taxon>Pezizomycotina</taxon>
        <taxon>Dothideomycetes</taxon>
        <taxon>Pleosporomycetidae</taxon>
        <taxon>Venturiales</taxon>
        <taxon>Sympoventuriaceae</taxon>
        <taxon>Verruconis</taxon>
    </lineage>
</organism>
<evidence type="ECO:0000256" key="1">
    <source>
        <dbReference type="SAM" id="MobiDB-lite"/>
    </source>
</evidence>
<feature type="region of interest" description="Disordered" evidence="1">
    <location>
        <begin position="21"/>
        <end position="54"/>
    </location>
</feature>
<dbReference type="InParanoid" id="A0A0D1YL65"/>
<dbReference type="HOGENOM" id="CLU_1409796_0_0_1"/>
<reference evidence="2 3" key="1">
    <citation type="submission" date="2015-01" db="EMBL/GenBank/DDBJ databases">
        <title>The Genome Sequence of Ochroconis gallopava CBS43764.</title>
        <authorList>
            <consortium name="The Broad Institute Genomics Platform"/>
            <person name="Cuomo C."/>
            <person name="de Hoog S."/>
            <person name="Gorbushina A."/>
            <person name="Stielow B."/>
            <person name="Teixiera M."/>
            <person name="Abouelleil A."/>
            <person name="Chapman S.B."/>
            <person name="Priest M."/>
            <person name="Young S.K."/>
            <person name="Wortman J."/>
            <person name="Nusbaum C."/>
            <person name="Birren B."/>
        </authorList>
    </citation>
    <scope>NUCLEOTIDE SEQUENCE [LARGE SCALE GENOMIC DNA]</scope>
    <source>
        <strain evidence="2 3">CBS 43764</strain>
    </source>
</reference>
<evidence type="ECO:0000313" key="2">
    <source>
        <dbReference type="EMBL" id="KIW01537.1"/>
    </source>
</evidence>
<name>A0A0D1YL65_9PEZI</name>
<protein>
    <submittedName>
        <fullName evidence="2">Uncharacterized protein</fullName>
    </submittedName>
</protein>
<dbReference type="VEuPathDB" id="FungiDB:PV09_07015"/>
<accession>A0A0D1YL65</accession>
<feature type="region of interest" description="Disordered" evidence="1">
    <location>
        <begin position="79"/>
        <end position="102"/>
    </location>
</feature>
<dbReference type="GeneID" id="27314988"/>
<dbReference type="Proteomes" id="UP000053259">
    <property type="component" value="Unassembled WGS sequence"/>
</dbReference>
<dbReference type="RefSeq" id="XP_016211406.1">
    <property type="nucleotide sequence ID" value="XM_016360729.1"/>
</dbReference>
<sequence length="193" mass="20727">MAAHDTLEDIQAKGLCDIRGEGAEGTWMVPPGKPPGTGQHSGHPTAGRRADDTHEQQEVRLATRALVYLSTIKDAGPRRQAAWETATGARRARGRTEQDVDEREIAGRRRLRRGGNVGSDRLAACRGAALRRAAPWATARESGAGTCALLRRDRRSGRRPAILGLSSASASPSPSPRPRQPVLPFALLRPTHG</sequence>
<evidence type="ECO:0000313" key="3">
    <source>
        <dbReference type="Proteomes" id="UP000053259"/>
    </source>
</evidence>
<feature type="region of interest" description="Disordered" evidence="1">
    <location>
        <begin position="158"/>
        <end position="193"/>
    </location>
</feature>